<name>A0ABR1YK26_9PEZI</name>
<organism evidence="2 3">
    <name type="scientific">Phyllosticta capitalensis</name>
    <dbReference type="NCBI Taxonomy" id="121624"/>
    <lineage>
        <taxon>Eukaryota</taxon>
        <taxon>Fungi</taxon>
        <taxon>Dikarya</taxon>
        <taxon>Ascomycota</taxon>
        <taxon>Pezizomycotina</taxon>
        <taxon>Dothideomycetes</taxon>
        <taxon>Dothideomycetes incertae sedis</taxon>
        <taxon>Botryosphaeriales</taxon>
        <taxon>Phyllostictaceae</taxon>
        <taxon>Phyllosticta</taxon>
    </lineage>
</organism>
<evidence type="ECO:0000256" key="1">
    <source>
        <dbReference type="SAM" id="SignalP"/>
    </source>
</evidence>
<evidence type="ECO:0000313" key="2">
    <source>
        <dbReference type="EMBL" id="KAK8232124.1"/>
    </source>
</evidence>
<evidence type="ECO:0000313" key="3">
    <source>
        <dbReference type="Proteomes" id="UP001492380"/>
    </source>
</evidence>
<comment type="caution">
    <text evidence="2">The sequence shown here is derived from an EMBL/GenBank/DDBJ whole genome shotgun (WGS) entry which is preliminary data.</text>
</comment>
<reference evidence="2 3" key="1">
    <citation type="submission" date="2024-04" db="EMBL/GenBank/DDBJ databases">
        <title>Phyllosticta paracitricarpa is synonymous to the EU quarantine fungus P. citricarpa based on phylogenomic analyses.</title>
        <authorList>
            <consortium name="Lawrence Berkeley National Laboratory"/>
            <person name="Van Ingen-Buijs V.A."/>
            <person name="Van Westerhoven A.C."/>
            <person name="Haridas S."/>
            <person name="Skiadas P."/>
            <person name="Martin F."/>
            <person name="Groenewald J.Z."/>
            <person name="Crous P.W."/>
            <person name="Seidl M.F."/>
        </authorList>
    </citation>
    <scope>NUCLEOTIDE SEQUENCE [LARGE SCALE GENOMIC DNA]</scope>
    <source>
        <strain evidence="2 3">CBS 123374</strain>
    </source>
</reference>
<dbReference type="Proteomes" id="UP001492380">
    <property type="component" value="Unassembled WGS sequence"/>
</dbReference>
<keyword evidence="1" id="KW-0732">Signal</keyword>
<feature type="signal peptide" evidence="1">
    <location>
        <begin position="1"/>
        <end position="15"/>
    </location>
</feature>
<sequence>MAWHGLAGLASPVVASHIIASHIACPGGGGGPSRCCAAYVSGGHDGCRYDGSCFVRVYWSGGVELESTTA</sequence>
<feature type="chain" id="PRO_5046341803" description="Secreted protein" evidence="1">
    <location>
        <begin position="16"/>
        <end position="70"/>
    </location>
</feature>
<protein>
    <recommendedName>
        <fullName evidence="4">Secreted protein</fullName>
    </recommendedName>
</protein>
<proteinExistence type="predicted"/>
<accession>A0ABR1YK26</accession>
<evidence type="ECO:0008006" key="4">
    <source>
        <dbReference type="Google" id="ProtNLM"/>
    </source>
</evidence>
<gene>
    <name evidence="2" type="ORF">HDK90DRAFT_489268</name>
</gene>
<keyword evidence="3" id="KW-1185">Reference proteome</keyword>
<dbReference type="EMBL" id="JBBWRZ010000007">
    <property type="protein sequence ID" value="KAK8232124.1"/>
    <property type="molecule type" value="Genomic_DNA"/>
</dbReference>